<name>A0A6J7EFB3_9ZZZZ</name>
<feature type="transmembrane region" description="Helical" evidence="6">
    <location>
        <begin position="20"/>
        <end position="38"/>
    </location>
</feature>
<proteinExistence type="predicted"/>
<evidence type="ECO:0000256" key="2">
    <source>
        <dbReference type="ARBA" id="ARBA00022475"/>
    </source>
</evidence>
<comment type="subcellular location">
    <subcellularLocation>
        <location evidence="1">Cell membrane</location>
        <topology evidence="1">Multi-pass membrane protein</topology>
    </subcellularLocation>
</comment>
<dbReference type="PANTHER" id="PTHR42709:SF6">
    <property type="entry name" value="UNDECAPRENYL PHOSPHATE TRANSPORTER A"/>
    <property type="match status" value="1"/>
</dbReference>
<dbReference type="EMBL" id="CAFBLP010000038">
    <property type="protein sequence ID" value="CAB4881972.1"/>
    <property type="molecule type" value="Genomic_DNA"/>
</dbReference>
<evidence type="ECO:0000256" key="6">
    <source>
        <dbReference type="SAM" id="Phobius"/>
    </source>
</evidence>
<accession>A0A6J7EFB3</accession>
<feature type="transmembrane region" description="Helical" evidence="6">
    <location>
        <begin position="143"/>
        <end position="169"/>
    </location>
</feature>
<gene>
    <name evidence="8" type="ORF">UFOPK3376_01624</name>
</gene>
<protein>
    <submittedName>
        <fullName evidence="8">Unannotated protein</fullName>
    </submittedName>
</protein>
<organism evidence="8">
    <name type="scientific">freshwater metagenome</name>
    <dbReference type="NCBI Taxonomy" id="449393"/>
    <lineage>
        <taxon>unclassified sequences</taxon>
        <taxon>metagenomes</taxon>
        <taxon>ecological metagenomes</taxon>
    </lineage>
</organism>
<keyword evidence="3 6" id="KW-0812">Transmembrane</keyword>
<feature type="transmembrane region" description="Helical" evidence="6">
    <location>
        <begin position="58"/>
        <end position="77"/>
    </location>
</feature>
<dbReference type="InterPro" id="IPR051311">
    <property type="entry name" value="DedA_domain"/>
</dbReference>
<evidence type="ECO:0000256" key="4">
    <source>
        <dbReference type="ARBA" id="ARBA00022989"/>
    </source>
</evidence>
<dbReference type="InterPro" id="IPR032816">
    <property type="entry name" value="VTT_dom"/>
</dbReference>
<dbReference type="PANTHER" id="PTHR42709">
    <property type="entry name" value="ALKALINE PHOSPHATASE LIKE PROTEIN"/>
    <property type="match status" value="1"/>
</dbReference>
<keyword evidence="2" id="KW-1003">Cell membrane</keyword>
<evidence type="ECO:0000256" key="3">
    <source>
        <dbReference type="ARBA" id="ARBA00022692"/>
    </source>
</evidence>
<evidence type="ECO:0000256" key="5">
    <source>
        <dbReference type="ARBA" id="ARBA00023136"/>
    </source>
</evidence>
<feature type="transmembrane region" description="Helical" evidence="6">
    <location>
        <begin position="175"/>
        <end position="194"/>
    </location>
</feature>
<evidence type="ECO:0000313" key="8">
    <source>
        <dbReference type="EMBL" id="CAB4881972.1"/>
    </source>
</evidence>
<reference evidence="8" key="1">
    <citation type="submission" date="2020-05" db="EMBL/GenBank/DDBJ databases">
        <authorList>
            <person name="Chiriac C."/>
            <person name="Salcher M."/>
            <person name="Ghai R."/>
            <person name="Kavagutti S V."/>
        </authorList>
    </citation>
    <scope>NUCLEOTIDE SEQUENCE</scope>
</reference>
<keyword evidence="5 6" id="KW-0472">Membrane</keyword>
<keyword evidence="4 6" id="KW-1133">Transmembrane helix</keyword>
<feature type="domain" description="VTT" evidence="7">
    <location>
        <begin position="38"/>
        <end position="162"/>
    </location>
</feature>
<evidence type="ECO:0000256" key="1">
    <source>
        <dbReference type="ARBA" id="ARBA00004651"/>
    </source>
</evidence>
<dbReference type="GO" id="GO:0005886">
    <property type="term" value="C:plasma membrane"/>
    <property type="evidence" value="ECO:0007669"/>
    <property type="project" value="UniProtKB-SubCell"/>
</dbReference>
<sequence length="208" mass="22590">MLALLDGLFNGLEKVSASQWFYLLVFTLSFFDSVFPVVPSETAVILGGIAAGQGHLNIVAVIACGAIGAALGDNAAYSIGHRFSGRIELWYSRKEQRARKLTWAEQQLRVRGGSLLLTARFIPGGRTVVTVSSGITRQPRRRFVFFVVIACGVWAVYAALLGFIAGAQFKDSHTTAFVIAFVAAVSFSALLEVVQHIRKQRQTARLTA</sequence>
<evidence type="ECO:0000259" key="7">
    <source>
        <dbReference type="Pfam" id="PF09335"/>
    </source>
</evidence>
<dbReference type="Pfam" id="PF09335">
    <property type="entry name" value="VTT_dom"/>
    <property type="match status" value="1"/>
</dbReference>
<dbReference type="AlphaFoldDB" id="A0A6J7EFB3"/>